<evidence type="ECO:0000259" key="2">
    <source>
        <dbReference type="PROSITE" id="PS51782"/>
    </source>
</evidence>
<dbReference type="SUPFAM" id="SSF54106">
    <property type="entry name" value="LysM domain"/>
    <property type="match status" value="1"/>
</dbReference>
<accession>A0A6N7R3L6</accession>
<name>A0A6N7R3L6_9BACI</name>
<evidence type="ECO:0000313" key="4">
    <source>
        <dbReference type="Proteomes" id="UP000435187"/>
    </source>
</evidence>
<dbReference type="Gene3D" id="3.40.33.10">
    <property type="entry name" value="CAP"/>
    <property type="match status" value="1"/>
</dbReference>
<dbReference type="PANTHER" id="PTHR31157:SF1">
    <property type="entry name" value="SCP DOMAIN-CONTAINING PROTEIN"/>
    <property type="match status" value="1"/>
</dbReference>
<dbReference type="CDD" id="cd00118">
    <property type="entry name" value="LysM"/>
    <property type="match status" value="1"/>
</dbReference>
<dbReference type="EMBL" id="WJEE01000040">
    <property type="protein sequence ID" value="MRI67797.1"/>
    <property type="molecule type" value="Genomic_DNA"/>
</dbReference>
<dbReference type="InterPro" id="IPR036779">
    <property type="entry name" value="LysM_dom_sf"/>
</dbReference>
<dbReference type="InterPro" id="IPR014044">
    <property type="entry name" value="CAP_dom"/>
</dbReference>
<comment type="caution">
    <text evidence="3">The sequence shown here is derived from an EMBL/GenBank/DDBJ whole genome shotgun (WGS) entry which is preliminary data.</text>
</comment>
<reference evidence="3 4" key="1">
    <citation type="submission" date="2019-10" db="EMBL/GenBank/DDBJ databases">
        <title>Gracilibacillus salitolerans sp. nov., a moderate halophile isolated from a saline soil in northwest China.</title>
        <authorList>
            <person name="Gan L."/>
        </authorList>
    </citation>
    <scope>NUCLEOTIDE SEQUENCE [LARGE SCALE GENOMIC DNA]</scope>
    <source>
        <strain evidence="3 4">TP2-8</strain>
    </source>
</reference>
<keyword evidence="4" id="KW-1185">Reference proteome</keyword>
<keyword evidence="1" id="KW-0732">Signal</keyword>
<proteinExistence type="predicted"/>
<dbReference type="InterPro" id="IPR014258">
    <property type="entry name" value="CAP_domain_YkwD-like"/>
</dbReference>
<dbReference type="Proteomes" id="UP000435187">
    <property type="component" value="Unassembled WGS sequence"/>
</dbReference>
<dbReference type="PANTHER" id="PTHR31157">
    <property type="entry name" value="SCP DOMAIN-CONTAINING PROTEIN"/>
    <property type="match status" value="1"/>
</dbReference>
<feature type="chain" id="PRO_5026894969" evidence="1">
    <location>
        <begin position="24"/>
        <end position="199"/>
    </location>
</feature>
<feature type="signal peptide" evidence="1">
    <location>
        <begin position="1"/>
        <end position="23"/>
    </location>
</feature>
<dbReference type="InterPro" id="IPR018392">
    <property type="entry name" value="LysM"/>
</dbReference>
<dbReference type="InterPro" id="IPR035940">
    <property type="entry name" value="CAP_sf"/>
</dbReference>
<dbReference type="NCBIfam" id="TIGR02909">
    <property type="entry name" value="spore_YkwD"/>
    <property type="match status" value="1"/>
</dbReference>
<protein>
    <submittedName>
        <fullName evidence="3">SafA/ExsA family spore coat assembly protein</fullName>
    </submittedName>
</protein>
<dbReference type="Pfam" id="PF00188">
    <property type="entry name" value="CAP"/>
    <property type="match status" value="1"/>
</dbReference>
<dbReference type="InterPro" id="IPR014248">
    <property type="entry name" value="Spore_coat_assembly_SafA"/>
</dbReference>
<sequence>MKKILVIMFSLCMILFPVQTIFAATHVVQSGESLWKISKKYQIGLSEIIEANQQIENPDLINPNQKVNIPTKDEIKSIEHQVIQYTNQEREKYGLSPLRPDWQLSRVARYKSEDMQQNNYFSHQSPTYGSPFNMMNDFNINYRSAAENIAQGQETPYQVVQAWMNSSGHRANILNSEYTHIGVGYVRSGNYWMQMFISK</sequence>
<feature type="domain" description="LysM" evidence="2">
    <location>
        <begin position="24"/>
        <end position="69"/>
    </location>
</feature>
<dbReference type="NCBIfam" id="TIGR02899">
    <property type="entry name" value="spore_safA"/>
    <property type="match status" value="1"/>
</dbReference>
<dbReference type="AlphaFoldDB" id="A0A6N7R3L6"/>
<dbReference type="SMART" id="SM00257">
    <property type="entry name" value="LysM"/>
    <property type="match status" value="1"/>
</dbReference>
<evidence type="ECO:0000256" key="1">
    <source>
        <dbReference type="SAM" id="SignalP"/>
    </source>
</evidence>
<evidence type="ECO:0000313" key="3">
    <source>
        <dbReference type="EMBL" id="MRI67797.1"/>
    </source>
</evidence>
<dbReference type="SUPFAM" id="SSF55797">
    <property type="entry name" value="PR-1-like"/>
    <property type="match status" value="1"/>
</dbReference>
<dbReference type="Gene3D" id="3.10.350.10">
    <property type="entry name" value="LysM domain"/>
    <property type="match status" value="1"/>
</dbReference>
<dbReference type="RefSeq" id="WP_153836335.1">
    <property type="nucleotide sequence ID" value="NZ_JBHUMW010000057.1"/>
</dbReference>
<dbReference type="PROSITE" id="PS51782">
    <property type="entry name" value="LYSM"/>
    <property type="match status" value="1"/>
</dbReference>
<dbReference type="Pfam" id="PF01476">
    <property type="entry name" value="LysM"/>
    <property type="match status" value="1"/>
</dbReference>
<organism evidence="3 4">
    <name type="scientific">Gracilibacillus thailandensis</name>
    <dbReference type="NCBI Taxonomy" id="563735"/>
    <lineage>
        <taxon>Bacteria</taxon>
        <taxon>Bacillati</taxon>
        <taxon>Bacillota</taxon>
        <taxon>Bacilli</taxon>
        <taxon>Bacillales</taxon>
        <taxon>Bacillaceae</taxon>
        <taxon>Gracilibacillus</taxon>
    </lineage>
</organism>
<gene>
    <name evidence="3" type="primary">safA</name>
    <name evidence="3" type="ORF">GH885_15875</name>
</gene>
<dbReference type="CDD" id="cd05379">
    <property type="entry name" value="CAP_bacterial"/>
    <property type="match status" value="1"/>
</dbReference>